<gene>
    <name evidence="6" type="ORF">FBZ89_10491</name>
</gene>
<accession>A0A560FJP9</accession>
<protein>
    <recommendedName>
        <fullName evidence="3">Carboxylic ester hydrolase</fullName>
        <ecNumber evidence="3">3.1.1.-</ecNumber>
    </recommendedName>
</protein>
<dbReference type="Proteomes" id="UP000319859">
    <property type="component" value="Unassembled WGS sequence"/>
</dbReference>
<evidence type="ECO:0000256" key="1">
    <source>
        <dbReference type="ARBA" id="ARBA00005964"/>
    </source>
</evidence>
<comment type="similarity">
    <text evidence="1 3">Belongs to the type-B carboxylesterase/lipase family.</text>
</comment>
<dbReference type="EC" id="3.1.1.-" evidence="3"/>
<evidence type="ECO:0000256" key="2">
    <source>
        <dbReference type="ARBA" id="ARBA00022801"/>
    </source>
</evidence>
<evidence type="ECO:0000313" key="7">
    <source>
        <dbReference type="Proteomes" id="UP000319859"/>
    </source>
</evidence>
<dbReference type="GO" id="GO:0016787">
    <property type="term" value="F:hydrolase activity"/>
    <property type="evidence" value="ECO:0007669"/>
    <property type="project" value="UniProtKB-KW"/>
</dbReference>
<evidence type="ECO:0000313" key="6">
    <source>
        <dbReference type="EMBL" id="TWB21843.1"/>
    </source>
</evidence>
<dbReference type="Gene3D" id="3.40.50.1820">
    <property type="entry name" value="alpha/beta hydrolase"/>
    <property type="match status" value="1"/>
</dbReference>
<feature type="domain" description="Carboxylesterase type B" evidence="5">
    <location>
        <begin position="44"/>
        <end position="555"/>
    </location>
</feature>
<evidence type="ECO:0000256" key="4">
    <source>
        <dbReference type="SAM" id="MobiDB-lite"/>
    </source>
</evidence>
<name>A0A560FJP9_9PROT</name>
<proteinExistence type="inferred from homology"/>
<dbReference type="PROSITE" id="PS00122">
    <property type="entry name" value="CARBOXYLESTERASE_B_1"/>
    <property type="match status" value="1"/>
</dbReference>
<dbReference type="InterPro" id="IPR002018">
    <property type="entry name" value="CarbesteraseB"/>
</dbReference>
<dbReference type="AlphaFoldDB" id="A0A560FJP9"/>
<feature type="region of interest" description="Disordered" evidence="4">
    <location>
        <begin position="74"/>
        <end position="97"/>
    </location>
</feature>
<keyword evidence="2 3" id="KW-0378">Hydrolase</keyword>
<reference evidence="6 7" key="1">
    <citation type="submission" date="2019-06" db="EMBL/GenBank/DDBJ databases">
        <title>Genomic Encyclopedia of Type Strains, Phase IV (KMG-V): Genome sequencing to study the core and pangenomes of soil and plant-associated prokaryotes.</title>
        <authorList>
            <person name="Whitman W."/>
        </authorList>
    </citation>
    <scope>NUCLEOTIDE SEQUENCE [LARGE SCALE GENOMIC DNA]</scope>
    <source>
        <strain evidence="6 7">BR 11880</strain>
    </source>
</reference>
<comment type="caution">
    <text evidence="6">The sequence shown here is derived from an EMBL/GenBank/DDBJ whole genome shotgun (WGS) entry which is preliminary data.</text>
</comment>
<sequence>MTLSLNRRALLQAGAAAVSAPYFWVPARADDGAWFTQTVGPFVEVETSAGRIRGGHDRGALAFKGIPYAGPVSGRNRFKAPPQVTPWTGVRDATRLGPPAMQGPGTTYGEHEPAYSEDCLVLNVWTPAVNDGAKRPVMVYCHGGGFTTGSGGQRIQDGARLAATYDVVVVATNHRLGLLGYLYLGELGGADYATSGNQGILDIIAALGWVKENIATFGGAPGNVMVFGESGGSAKTCAVMGMPAAQGLFHKAGMQSGPMLRGLPKDVATETARRVLAAFDIHPKDFAKLHDVPAQKFIDLQQAAEKGQGPLTVATMEWQAGHPTPKPSVAANRAPKPGNWGPVVDGTVLPAHPFDPGAPAMVANVPLLIGNMRDEAAFFERDHPEFFHMDAAALTARVQQAFGQDAERILATYRQTRPDATPVEQGIAIETALSMGAGTATLADRKAAQSAPVYRYRNDFQSNIPIKGTDWTLRAGHAIDISITFLNTEMPDLQGDGPGLVETAKAVSGYFTSFARTGLPTAAGQPAWPRYDTKDRAVMLLNSQCQVALDPDGQEREMWQALGV</sequence>
<dbReference type="InterPro" id="IPR029058">
    <property type="entry name" value="AB_hydrolase_fold"/>
</dbReference>
<dbReference type="PROSITE" id="PS51318">
    <property type="entry name" value="TAT"/>
    <property type="match status" value="1"/>
</dbReference>
<evidence type="ECO:0000259" key="5">
    <source>
        <dbReference type="Pfam" id="PF00135"/>
    </source>
</evidence>
<organism evidence="6 7">
    <name type="scientific">Nitrospirillum amazonense</name>
    <dbReference type="NCBI Taxonomy" id="28077"/>
    <lineage>
        <taxon>Bacteria</taxon>
        <taxon>Pseudomonadati</taxon>
        <taxon>Pseudomonadota</taxon>
        <taxon>Alphaproteobacteria</taxon>
        <taxon>Rhodospirillales</taxon>
        <taxon>Azospirillaceae</taxon>
        <taxon>Nitrospirillum</taxon>
    </lineage>
</organism>
<dbReference type="EMBL" id="VITN01000004">
    <property type="protein sequence ID" value="TWB21843.1"/>
    <property type="molecule type" value="Genomic_DNA"/>
</dbReference>
<dbReference type="PANTHER" id="PTHR43142:SF1">
    <property type="entry name" value="CARBOXYLIC ESTER HYDROLASE"/>
    <property type="match status" value="1"/>
</dbReference>
<dbReference type="InterPro" id="IPR006311">
    <property type="entry name" value="TAT_signal"/>
</dbReference>
<dbReference type="PANTHER" id="PTHR43142">
    <property type="entry name" value="CARBOXYLIC ESTER HYDROLASE"/>
    <property type="match status" value="1"/>
</dbReference>
<dbReference type="SUPFAM" id="SSF53474">
    <property type="entry name" value="alpha/beta-Hydrolases"/>
    <property type="match status" value="1"/>
</dbReference>
<evidence type="ECO:0000256" key="3">
    <source>
        <dbReference type="RuleBase" id="RU361235"/>
    </source>
</evidence>
<dbReference type="InterPro" id="IPR019826">
    <property type="entry name" value="Carboxylesterase_B_AS"/>
</dbReference>
<dbReference type="Pfam" id="PF00135">
    <property type="entry name" value="COesterase"/>
    <property type="match status" value="1"/>
</dbReference>
<dbReference type="RefSeq" id="WP_186457252.1">
    <property type="nucleotide sequence ID" value="NZ_VITN01000004.1"/>
</dbReference>